<evidence type="ECO:0000313" key="3">
    <source>
        <dbReference type="Proteomes" id="UP001174908"/>
    </source>
</evidence>
<accession>A0ABT7NAH5</accession>
<feature type="transmembrane region" description="Helical" evidence="1">
    <location>
        <begin position="53"/>
        <end position="70"/>
    </location>
</feature>
<dbReference type="EMBL" id="JASZYV010000002">
    <property type="protein sequence ID" value="MDM0044939.1"/>
    <property type="molecule type" value="Genomic_DNA"/>
</dbReference>
<evidence type="ECO:0008006" key="4">
    <source>
        <dbReference type="Google" id="ProtNLM"/>
    </source>
</evidence>
<evidence type="ECO:0000313" key="2">
    <source>
        <dbReference type="EMBL" id="MDM0044939.1"/>
    </source>
</evidence>
<reference evidence="2" key="1">
    <citation type="submission" date="2023-06" db="EMBL/GenBank/DDBJ databases">
        <authorList>
            <person name="Jiang Y."/>
            <person name="Liu Q."/>
        </authorList>
    </citation>
    <scope>NUCLEOTIDE SEQUENCE</scope>
    <source>
        <strain evidence="2">CGMCC 1.12089</strain>
    </source>
</reference>
<evidence type="ECO:0000256" key="1">
    <source>
        <dbReference type="SAM" id="Phobius"/>
    </source>
</evidence>
<dbReference type="Proteomes" id="UP001174908">
    <property type="component" value="Unassembled WGS sequence"/>
</dbReference>
<keyword evidence="1" id="KW-0812">Transmembrane</keyword>
<proteinExistence type="predicted"/>
<protein>
    <recommendedName>
        <fullName evidence="4">Zinc finger/thioredoxin putative domain-containing protein</fullName>
    </recommendedName>
</protein>
<comment type="caution">
    <text evidence="2">The sequence shown here is derived from an EMBL/GenBank/DDBJ whole genome shotgun (WGS) entry which is preliminary data.</text>
</comment>
<keyword evidence="1" id="KW-1133">Transmembrane helix</keyword>
<keyword evidence="3" id="KW-1185">Reference proteome</keyword>
<keyword evidence="1" id="KW-0472">Membrane</keyword>
<organism evidence="2 3">
    <name type="scientific">Variovorax dokdonensis</name>
    <dbReference type="NCBI Taxonomy" id="344883"/>
    <lineage>
        <taxon>Bacteria</taxon>
        <taxon>Pseudomonadati</taxon>
        <taxon>Pseudomonadota</taxon>
        <taxon>Betaproteobacteria</taxon>
        <taxon>Burkholderiales</taxon>
        <taxon>Comamonadaceae</taxon>
        <taxon>Variovorax</taxon>
    </lineage>
</organism>
<sequence>MDEQTVIARLGFRKWYERELLFSHVQLVLLVLSLVGLLGALELAGDRHGMARLTPLVCALASGAVGLWALRRYLWRLAHAQQVAAQAVCTACQAWARWDVERESVPAADEAPRMRVRCRGCANVWDIAL</sequence>
<gene>
    <name evidence="2" type="ORF">QTH91_10620</name>
</gene>
<name>A0ABT7NAH5_9BURK</name>
<feature type="transmembrane region" description="Helical" evidence="1">
    <location>
        <begin position="20"/>
        <end position="41"/>
    </location>
</feature>
<dbReference type="RefSeq" id="WP_286660048.1">
    <property type="nucleotide sequence ID" value="NZ_JASZYV010000002.1"/>
</dbReference>